<gene>
    <name evidence="3" type="ORF">A3B49_01355</name>
</gene>
<evidence type="ECO:0000259" key="2">
    <source>
        <dbReference type="Pfam" id="PF04542"/>
    </source>
</evidence>
<evidence type="ECO:0000313" key="3">
    <source>
        <dbReference type="EMBL" id="OGE65162.1"/>
    </source>
</evidence>
<feature type="domain" description="RNA polymerase sigma-70 region 2" evidence="2">
    <location>
        <begin position="74"/>
        <end position="115"/>
    </location>
</feature>
<dbReference type="PANTHER" id="PTHR30603:SF47">
    <property type="entry name" value="RNA POLYMERASE SIGMA FACTOR SIGD, CHLOROPLASTIC"/>
    <property type="match status" value="1"/>
</dbReference>
<dbReference type="InterPro" id="IPR050239">
    <property type="entry name" value="Sigma-70_RNA_pol_init_factors"/>
</dbReference>
<proteinExistence type="predicted"/>
<dbReference type="Gene3D" id="1.10.601.10">
    <property type="entry name" value="RNA Polymerase Primary Sigma Factor"/>
    <property type="match status" value="1"/>
</dbReference>
<protein>
    <recommendedName>
        <fullName evidence="5">RNA polymerase sigma-70 domain-containing protein</fullName>
    </recommendedName>
</protein>
<evidence type="ECO:0000313" key="4">
    <source>
        <dbReference type="Proteomes" id="UP000178017"/>
    </source>
</evidence>
<comment type="caution">
    <text evidence="3">The sequence shown here is derived from an EMBL/GenBank/DDBJ whole genome shotgun (WGS) entry which is preliminary data.</text>
</comment>
<evidence type="ECO:0008006" key="5">
    <source>
        <dbReference type="Google" id="ProtNLM"/>
    </source>
</evidence>
<dbReference type="SUPFAM" id="SSF88946">
    <property type="entry name" value="Sigma2 domain of RNA polymerase sigma factors"/>
    <property type="match status" value="1"/>
</dbReference>
<dbReference type="Pfam" id="PF04542">
    <property type="entry name" value="Sigma70_r2"/>
    <property type="match status" value="1"/>
</dbReference>
<dbReference type="PANTHER" id="PTHR30603">
    <property type="entry name" value="RNA POLYMERASE SIGMA FACTOR RPO"/>
    <property type="match status" value="1"/>
</dbReference>
<dbReference type="AlphaFoldDB" id="A0A1F5MIH5"/>
<organism evidence="3 4">
    <name type="scientific">Candidatus Daviesbacteria bacterium RIFCSPLOWO2_01_FULL_40_24</name>
    <dbReference type="NCBI Taxonomy" id="1797787"/>
    <lineage>
        <taxon>Bacteria</taxon>
        <taxon>Candidatus Daviesiibacteriota</taxon>
    </lineage>
</organism>
<accession>A0A1F5MIH5</accession>
<dbReference type="InterPro" id="IPR013325">
    <property type="entry name" value="RNA_pol_sigma_r2"/>
</dbReference>
<name>A0A1F5MIH5_9BACT</name>
<feature type="domain" description="RNA polymerase sigma-70 region 1.2" evidence="1">
    <location>
        <begin position="37"/>
        <end position="67"/>
    </location>
</feature>
<dbReference type="Proteomes" id="UP000178017">
    <property type="component" value="Unassembled WGS sequence"/>
</dbReference>
<sequence length="115" mass="12923">MVEVVEPAKEDLKDIAALPIPNDDELLADLGPKDLNALTLYLGDIRRIPLLTADQEISLSRRRDAGDIVARTRLIEANLRLVVLVARRHRERGVEFEDLIQEGNIGLLRGTDKFD</sequence>
<dbReference type="InterPro" id="IPR009042">
    <property type="entry name" value="RNA_pol_sigma70_r1_2"/>
</dbReference>
<dbReference type="GO" id="GO:0016987">
    <property type="term" value="F:sigma factor activity"/>
    <property type="evidence" value="ECO:0007669"/>
    <property type="project" value="InterPro"/>
</dbReference>
<reference evidence="3 4" key="1">
    <citation type="journal article" date="2016" name="Nat. Commun.">
        <title>Thousands of microbial genomes shed light on interconnected biogeochemical processes in an aquifer system.</title>
        <authorList>
            <person name="Anantharaman K."/>
            <person name="Brown C.T."/>
            <person name="Hug L.A."/>
            <person name="Sharon I."/>
            <person name="Castelle C.J."/>
            <person name="Probst A.J."/>
            <person name="Thomas B.C."/>
            <person name="Singh A."/>
            <person name="Wilkins M.J."/>
            <person name="Karaoz U."/>
            <person name="Brodie E.L."/>
            <person name="Williams K.H."/>
            <person name="Hubbard S.S."/>
            <person name="Banfield J.F."/>
        </authorList>
    </citation>
    <scope>NUCLEOTIDE SEQUENCE [LARGE SCALE GENOMIC DNA]</scope>
</reference>
<dbReference type="GO" id="GO:0006352">
    <property type="term" value="P:DNA-templated transcription initiation"/>
    <property type="evidence" value="ECO:0007669"/>
    <property type="project" value="InterPro"/>
</dbReference>
<dbReference type="Pfam" id="PF00140">
    <property type="entry name" value="Sigma70_r1_2"/>
    <property type="match status" value="1"/>
</dbReference>
<dbReference type="GO" id="GO:0003677">
    <property type="term" value="F:DNA binding"/>
    <property type="evidence" value="ECO:0007669"/>
    <property type="project" value="InterPro"/>
</dbReference>
<dbReference type="EMBL" id="MFDO01000023">
    <property type="protein sequence ID" value="OGE65162.1"/>
    <property type="molecule type" value="Genomic_DNA"/>
</dbReference>
<evidence type="ECO:0000259" key="1">
    <source>
        <dbReference type="Pfam" id="PF00140"/>
    </source>
</evidence>
<dbReference type="InterPro" id="IPR007627">
    <property type="entry name" value="RNA_pol_sigma70_r2"/>
</dbReference>